<sequence length="106" mass="12449">MTAERHRLRPDSRDLAWTITERAAEYCPAWDRVSAQRPAEAQELFLLLSHRLEPALRDFLDLPDSQKPRHADELHRQLSELRADAQRLERRLTRALSSRLQARGEL</sequence>
<evidence type="ECO:0000256" key="1">
    <source>
        <dbReference type="SAM" id="Coils"/>
    </source>
</evidence>
<keyword evidence="1" id="KW-0175">Coiled coil</keyword>
<dbReference type="Proteomes" id="UP000567246">
    <property type="component" value="Unassembled WGS sequence"/>
</dbReference>
<proteinExistence type="predicted"/>
<name>A0A7W9N0P3_9MICC</name>
<feature type="coiled-coil region" evidence="1">
    <location>
        <begin position="71"/>
        <end position="98"/>
    </location>
</feature>
<organism evidence="2 3">
    <name type="scientific">Micrococcus endophyticus</name>
    <dbReference type="NCBI Taxonomy" id="455343"/>
    <lineage>
        <taxon>Bacteria</taxon>
        <taxon>Bacillati</taxon>
        <taxon>Actinomycetota</taxon>
        <taxon>Actinomycetes</taxon>
        <taxon>Micrococcales</taxon>
        <taxon>Micrococcaceae</taxon>
        <taxon>Micrococcus</taxon>
    </lineage>
</organism>
<evidence type="ECO:0000313" key="2">
    <source>
        <dbReference type="EMBL" id="MBB5848968.1"/>
    </source>
</evidence>
<keyword evidence="3" id="KW-1185">Reference proteome</keyword>
<evidence type="ECO:0000313" key="3">
    <source>
        <dbReference type="Proteomes" id="UP000567246"/>
    </source>
</evidence>
<reference evidence="2 3" key="1">
    <citation type="submission" date="2020-08" db="EMBL/GenBank/DDBJ databases">
        <title>Sequencing the genomes of 1000 actinobacteria strains.</title>
        <authorList>
            <person name="Klenk H.-P."/>
        </authorList>
    </citation>
    <scope>NUCLEOTIDE SEQUENCE [LARGE SCALE GENOMIC DNA]</scope>
    <source>
        <strain evidence="2 3">DSM 17945</strain>
    </source>
</reference>
<accession>A0A7W9N0P3</accession>
<gene>
    <name evidence="2" type="ORF">HDA33_001532</name>
</gene>
<protein>
    <submittedName>
        <fullName evidence="2">Uncharacterized protein</fullName>
    </submittedName>
</protein>
<dbReference type="AlphaFoldDB" id="A0A7W9N0P3"/>
<comment type="caution">
    <text evidence="2">The sequence shown here is derived from an EMBL/GenBank/DDBJ whole genome shotgun (WGS) entry which is preliminary data.</text>
</comment>
<dbReference type="EMBL" id="JACHMW010000001">
    <property type="protein sequence ID" value="MBB5848968.1"/>
    <property type="molecule type" value="Genomic_DNA"/>
</dbReference>
<dbReference type="RefSeq" id="WP_246416911.1">
    <property type="nucleotide sequence ID" value="NZ_BAABAG010000022.1"/>
</dbReference>